<keyword evidence="16" id="KW-1185">Reference proteome</keyword>
<dbReference type="Pfam" id="PF00412">
    <property type="entry name" value="LIM"/>
    <property type="match status" value="2"/>
</dbReference>
<feature type="compositionally biased region" description="Low complexity" evidence="12">
    <location>
        <begin position="145"/>
        <end position="157"/>
    </location>
</feature>
<dbReference type="Proteomes" id="UP000288716">
    <property type="component" value="Unassembled WGS sequence"/>
</dbReference>
<evidence type="ECO:0000256" key="11">
    <source>
        <dbReference type="RuleBase" id="RU000682"/>
    </source>
</evidence>
<evidence type="ECO:0000256" key="12">
    <source>
        <dbReference type="SAM" id="MobiDB-lite"/>
    </source>
</evidence>
<proteinExistence type="predicted"/>
<evidence type="ECO:0000256" key="10">
    <source>
        <dbReference type="PROSITE-ProRule" id="PRU00125"/>
    </source>
</evidence>
<keyword evidence="4 10" id="KW-0862">Zinc</keyword>
<protein>
    <submittedName>
        <fullName evidence="15">LIM/homeobox protein Awh-like isoform X2</fullName>
    </submittedName>
</protein>
<feature type="region of interest" description="Disordered" evidence="12">
    <location>
        <begin position="145"/>
        <end position="165"/>
    </location>
</feature>
<dbReference type="GO" id="GO:0000977">
    <property type="term" value="F:RNA polymerase II transcription regulatory region sequence-specific DNA binding"/>
    <property type="evidence" value="ECO:0007669"/>
    <property type="project" value="TreeGrafter"/>
</dbReference>
<comment type="caution">
    <text evidence="15">The sequence shown here is derived from an EMBL/GenBank/DDBJ whole genome shotgun (WGS) entry which is preliminary data.</text>
</comment>
<keyword evidence="7 9" id="KW-0371">Homeobox</keyword>
<dbReference type="EMBL" id="NCKV01002284">
    <property type="protein sequence ID" value="RWS27048.1"/>
    <property type="molecule type" value="Genomic_DNA"/>
</dbReference>
<evidence type="ECO:0000259" key="13">
    <source>
        <dbReference type="PROSITE" id="PS50023"/>
    </source>
</evidence>
<dbReference type="PROSITE" id="PS50071">
    <property type="entry name" value="HOMEOBOX_2"/>
    <property type="match status" value="1"/>
</dbReference>
<dbReference type="InterPro" id="IPR009057">
    <property type="entry name" value="Homeodomain-like_sf"/>
</dbReference>
<dbReference type="SUPFAM" id="SSF57716">
    <property type="entry name" value="Glucocorticoid receptor-like (DNA-binding domain)"/>
    <property type="match status" value="1"/>
</dbReference>
<dbReference type="Pfam" id="PF00046">
    <property type="entry name" value="Homeodomain"/>
    <property type="match status" value="1"/>
</dbReference>
<dbReference type="SMART" id="SM00132">
    <property type="entry name" value="LIM"/>
    <property type="match status" value="1"/>
</dbReference>
<keyword evidence="3" id="KW-0677">Repeat</keyword>
<sequence>MCAESVLLQELGEQKCAECDETLSQERSCFLRNGKILCKDDYLKLIKQAVKCSKCFRQISPSDWVNTDFACFTQFQMHVKSKCKHDNWINVRRAGSYVYHLACFACDLCQRQLSTGEQFTIDNQSNETKLLCKLHFGINKEGDTLDTSSNDSSSSATVKPNKTKRVRTTFTEEQLQVLQANFQIDSNPDGQDLERIAALTGLSKRVTQVWFQNSRARQKKYLNKARNASSGSWTSNSDVASPNSWPLTNTNDASNNSTL</sequence>
<reference evidence="15 16" key="1">
    <citation type="journal article" date="2018" name="Gigascience">
        <title>Genomes of trombidid mites reveal novel predicted allergens and laterally-transferred genes associated with secondary metabolism.</title>
        <authorList>
            <person name="Dong X."/>
            <person name="Chaisiri K."/>
            <person name="Xia D."/>
            <person name="Armstrong S.D."/>
            <person name="Fang Y."/>
            <person name="Donnelly M.J."/>
            <person name="Kadowaki T."/>
            <person name="McGarry J.W."/>
            <person name="Darby A.C."/>
            <person name="Makepeace B.L."/>
        </authorList>
    </citation>
    <scope>NUCLEOTIDE SEQUENCE [LARGE SCALE GENOMIC DNA]</scope>
    <source>
        <strain evidence="15">UoL-UT</strain>
    </source>
</reference>
<evidence type="ECO:0000256" key="4">
    <source>
        <dbReference type="ARBA" id="ARBA00022833"/>
    </source>
</evidence>
<organism evidence="15 16">
    <name type="scientific">Leptotrombidium deliense</name>
    <dbReference type="NCBI Taxonomy" id="299467"/>
    <lineage>
        <taxon>Eukaryota</taxon>
        <taxon>Metazoa</taxon>
        <taxon>Ecdysozoa</taxon>
        <taxon>Arthropoda</taxon>
        <taxon>Chelicerata</taxon>
        <taxon>Arachnida</taxon>
        <taxon>Acari</taxon>
        <taxon>Acariformes</taxon>
        <taxon>Trombidiformes</taxon>
        <taxon>Prostigmata</taxon>
        <taxon>Anystina</taxon>
        <taxon>Parasitengona</taxon>
        <taxon>Trombiculoidea</taxon>
        <taxon>Trombiculidae</taxon>
        <taxon>Leptotrombidium</taxon>
    </lineage>
</organism>
<dbReference type="InterPro" id="IPR050453">
    <property type="entry name" value="LIM_Homeobox_TF"/>
</dbReference>
<dbReference type="GO" id="GO:0000981">
    <property type="term" value="F:DNA-binding transcription factor activity, RNA polymerase II-specific"/>
    <property type="evidence" value="ECO:0007669"/>
    <property type="project" value="TreeGrafter"/>
</dbReference>
<evidence type="ECO:0000256" key="9">
    <source>
        <dbReference type="PROSITE-ProRule" id="PRU00108"/>
    </source>
</evidence>
<evidence type="ECO:0000256" key="7">
    <source>
        <dbReference type="ARBA" id="ARBA00023155"/>
    </source>
</evidence>
<feature type="compositionally biased region" description="Polar residues" evidence="12">
    <location>
        <begin position="226"/>
        <end position="259"/>
    </location>
</feature>
<evidence type="ECO:0000313" key="15">
    <source>
        <dbReference type="EMBL" id="RWS27048.1"/>
    </source>
</evidence>
<dbReference type="OrthoDB" id="10068367at2759"/>
<gene>
    <name evidence="15" type="ORF">B4U80_11253</name>
</gene>
<dbReference type="CDD" id="cd00086">
    <property type="entry name" value="homeodomain"/>
    <property type="match status" value="1"/>
</dbReference>
<feature type="DNA-binding region" description="Homeobox" evidence="9">
    <location>
        <begin position="163"/>
        <end position="222"/>
    </location>
</feature>
<evidence type="ECO:0000256" key="2">
    <source>
        <dbReference type="ARBA" id="ARBA00022723"/>
    </source>
</evidence>
<evidence type="ECO:0000256" key="8">
    <source>
        <dbReference type="ARBA" id="ARBA00023242"/>
    </source>
</evidence>
<comment type="subcellular location">
    <subcellularLocation>
        <location evidence="1 9 11">Nucleus</location>
    </subcellularLocation>
</comment>
<dbReference type="VEuPathDB" id="VectorBase:LDEU004990"/>
<feature type="region of interest" description="Disordered" evidence="12">
    <location>
        <begin position="222"/>
        <end position="259"/>
    </location>
</feature>
<dbReference type="STRING" id="299467.A0A443SHP9"/>
<keyword evidence="6 9" id="KW-0238">DNA-binding</keyword>
<dbReference type="GO" id="GO:0030182">
    <property type="term" value="P:neuron differentiation"/>
    <property type="evidence" value="ECO:0007669"/>
    <property type="project" value="TreeGrafter"/>
</dbReference>
<evidence type="ECO:0000256" key="1">
    <source>
        <dbReference type="ARBA" id="ARBA00004123"/>
    </source>
</evidence>
<dbReference type="GO" id="GO:0046872">
    <property type="term" value="F:metal ion binding"/>
    <property type="evidence" value="ECO:0007669"/>
    <property type="project" value="UniProtKB-KW"/>
</dbReference>
<dbReference type="InterPro" id="IPR001781">
    <property type="entry name" value="Znf_LIM"/>
</dbReference>
<feature type="domain" description="Homeobox" evidence="14">
    <location>
        <begin position="161"/>
        <end position="221"/>
    </location>
</feature>
<evidence type="ECO:0000256" key="5">
    <source>
        <dbReference type="ARBA" id="ARBA00023038"/>
    </source>
</evidence>
<dbReference type="PANTHER" id="PTHR24208">
    <property type="entry name" value="LIM/HOMEOBOX PROTEIN LHX"/>
    <property type="match status" value="1"/>
</dbReference>
<dbReference type="SMART" id="SM00389">
    <property type="entry name" value="HOX"/>
    <property type="match status" value="1"/>
</dbReference>
<dbReference type="Gene3D" id="2.10.110.10">
    <property type="entry name" value="Cysteine Rich Protein"/>
    <property type="match status" value="2"/>
</dbReference>
<accession>A0A443SHP9</accession>
<dbReference type="InterPro" id="IPR001356">
    <property type="entry name" value="HD"/>
</dbReference>
<dbReference type="PROSITE" id="PS50023">
    <property type="entry name" value="LIM_DOMAIN_2"/>
    <property type="match status" value="1"/>
</dbReference>
<feature type="domain" description="LIM zinc-binding" evidence="13">
    <location>
        <begin position="50"/>
        <end position="142"/>
    </location>
</feature>
<keyword evidence="8 9" id="KW-0539">Nucleus</keyword>
<keyword evidence="2 10" id="KW-0479">Metal-binding</keyword>
<keyword evidence="5 10" id="KW-0440">LIM domain</keyword>
<dbReference type="GO" id="GO:0005634">
    <property type="term" value="C:nucleus"/>
    <property type="evidence" value="ECO:0007669"/>
    <property type="project" value="UniProtKB-SubCell"/>
</dbReference>
<evidence type="ECO:0000313" key="16">
    <source>
        <dbReference type="Proteomes" id="UP000288716"/>
    </source>
</evidence>
<dbReference type="AlphaFoldDB" id="A0A443SHP9"/>
<evidence type="ECO:0000256" key="3">
    <source>
        <dbReference type="ARBA" id="ARBA00022737"/>
    </source>
</evidence>
<dbReference type="Gene3D" id="1.10.10.60">
    <property type="entry name" value="Homeodomain-like"/>
    <property type="match status" value="1"/>
</dbReference>
<dbReference type="FunFam" id="1.10.10.60:FF:000027">
    <property type="entry name" value="LIM/homeobox protein Lhx9"/>
    <property type="match status" value="1"/>
</dbReference>
<name>A0A443SHP9_9ACAR</name>
<evidence type="ECO:0000259" key="14">
    <source>
        <dbReference type="PROSITE" id="PS50071"/>
    </source>
</evidence>
<dbReference type="PANTHER" id="PTHR24208:SF127">
    <property type="entry name" value="LIM_HOMEOBOX PROTEIN AWH"/>
    <property type="match status" value="1"/>
</dbReference>
<dbReference type="SUPFAM" id="SSF46689">
    <property type="entry name" value="Homeodomain-like"/>
    <property type="match status" value="1"/>
</dbReference>
<evidence type="ECO:0000256" key="6">
    <source>
        <dbReference type="ARBA" id="ARBA00023125"/>
    </source>
</evidence>